<evidence type="ECO:0000256" key="1">
    <source>
        <dbReference type="ARBA" id="ARBA00004651"/>
    </source>
</evidence>
<dbReference type="AlphaFoldDB" id="A0A938WZI9"/>
<accession>A0A938WZI9</accession>
<dbReference type="Pfam" id="PF02687">
    <property type="entry name" value="FtsX"/>
    <property type="match status" value="1"/>
</dbReference>
<dbReference type="Proteomes" id="UP000718821">
    <property type="component" value="Unassembled WGS sequence"/>
</dbReference>
<evidence type="ECO:0000256" key="2">
    <source>
        <dbReference type="ARBA" id="ARBA00022475"/>
    </source>
</evidence>
<sequence>MFVLKNAWLATRRHPWRAALTAVIALATTFGTVVSFAVVQENATAHGSAYRTQSATATVRPTAATAATYDGTDAAYTKNYLDWSQYSEYANAAQQKGIQFGYTFTEDVPVRQTSKFKAIPGTADASASDTGGELQLRAFYTLQAAQANDWGRYTVVKGKHLSYAQGVKGALLSEDLAKKNNLKVGDTFTVAHPNDAKKTVTLTVRGLYRYNDPAQGTDAKLAKDNRLNAIYVAYPAFAVAGLDPQTGQEAADGWAKPDLNIEFQLADPSTYQQFAKVVKKAGLPKTHEISSPTLAAYERSIEPLAGVAAWMAPARWVLLGVGGALLLALTLLGAWRGRREEIGFGLTVGATKGRLGWQFMLESFMLTLPAFAIGALAGGLSAKPIGAALAAGHGTPVTKDLMWPVVWWGLGAALVLALAAMLRVATFRTAGLFAGEPGEAAEKHDEEAPSAGSEPAQDADDAKEAQMNA</sequence>
<dbReference type="InterPro" id="IPR050250">
    <property type="entry name" value="Macrolide_Exporter_MacB"/>
</dbReference>
<keyword evidence="5 7" id="KW-0472">Membrane</keyword>
<feature type="domain" description="ABC3 transporter permease C-terminal" evidence="8">
    <location>
        <begin position="319"/>
        <end position="422"/>
    </location>
</feature>
<gene>
    <name evidence="9" type="ORF">H7U32_09175</name>
</gene>
<dbReference type="RefSeq" id="WP_204469772.1">
    <property type="nucleotide sequence ID" value="NZ_JACLYU010000041.1"/>
</dbReference>
<proteinExistence type="predicted"/>
<feature type="region of interest" description="Disordered" evidence="6">
    <location>
        <begin position="437"/>
        <end position="469"/>
    </location>
</feature>
<comment type="caution">
    <text evidence="9">The sequence shown here is derived from an EMBL/GenBank/DDBJ whole genome shotgun (WGS) entry which is preliminary data.</text>
</comment>
<organism evidence="9 10">
    <name type="scientific">Bifidobacterium pullorum subsp. saeculare</name>
    <dbReference type="NCBI Taxonomy" id="78257"/>
    <lineage>
        <taxon>Bacteria</taxon>
        <taxon>Bacillati</taxon>
        <taxon>Actinomycetota</taxon>
        <taxon>Actinomycetes</taxon>
        <taxon>Bifidobacteriales</taxon>
        <taxon>Bifidobacteriaceae</taxon>
        <taxon>Bifidobacterium</taxon>
    </lineage>
</organism>
<evidence type="ECO:0000256" key="6">
    <source>
        <dbReference type="SAM" id="MobiDB-lite"/>
    </source>
</evidence>
<dbReference type="PANTHER" id="PTHR30572">
    <property type="entry name" value="MEMBRANE COMPONENT OF TRANSPORTER-RELATED"/>
    <property type="match status" value="1"/>
</dbReference>
<feature type="transmembrane region" description="Helical" evidence="7">
    <location>
        <begin position="355"/>
        <end position="381"/>
    </location>
</feature>
<dbReference type="EMBL" id="JACLYU010000041">
    <property type="protein sequence ID" value="MBM6700455.1"/>
    <property type="molecule type" value="Genomic_DNA"/>
</dbReference>
<feature type="compositionally biased region" description="Basic and acidic residues" evidence="6">
    <location>
        <begin position="460"/>
        <end position="469"/>
    </location>
</feature>
<evidence type="ECO:0000256" key="4">
    <source>
        <dbReference type="ARBA" id="ARBA00022989"/>
    </source>
</evidence>
<reference evidence="9" key="2">
    <citation type="journal article" date="2021" name="Sci. Rep.">
        <title>The distribution of antibiotic resistance genes in chicken gut microbiota commensals.</title>
        <authorList>
            <person name="Juricova H."/>
            <person name="Matiasovicova J."/>
            <person name="Kubasova T."/>
            <person name="Cejkova D."/>
            <person name="Rychlik I."/>
        </authorList>
    </citation>
    <scope>NUCLEOTIDE SEQUENCE</scope>
    <source>
        <strain evidence="9">An836</strain>
    </source>
</reference>
<keyword evidence="3 7" id="KW-0812">Transmembrane</keyword>
<reference evidence="9" key="1">
    <citation type="submission" date="2020-08" db="EMBL/GenBank/DDBJ databases">
        <authorList>
            <person name="Cejkova D."/>
            <person name="Kubasova T."/>
            <person name="Jahodarova E."/>
            <person name="Rychlik I."/>
        </authorList>
    </citation>
    <scope>NUCLEOTIDE SEQUENCE</scope>
    <source>
        <strain evidence="9">An836</strain>
    </source>
</reference>
<evidence type="ECO:0000256" key="7">
    <source>
        <dbReference type="SAM" id="Phobius"/>
    </source>
</evidence>
<evidence type="ECO:0000313" key="10">
    <source>
        <dbReference type="Proteomes" id="UP000718821"/>
    </source>
</evidence>
<dbReference type="GO" id="GO:0005886">
    <property type="term" value="C:plasma membrane"/>
    <property type="evidence" value="ECO:0007669"/>
    <property type="project" value="UniProtKB-SubCell"/>
</dbReference>
<evidence type="ECO:0000313" key="9">
    <source>
        <dbReference type="EMBL" id="MBM6700455.1"/>
    </source>
</evidence>
<name>A0A938WZI9_9BIFI</name>
<feature type="transmembrane region" description="Helical" evidence="7">
    <location>
        <begin position="401"/>
        <end position="422"/>
    </location>
</feature>
<dbReference type="InterPro" id="IPR003838">
    <property type="entry name" value="ABC3_permease_C"/>
</dbReference>
<evidence type="ECO:0000259" key="8">
    <source>
        <dbReference type="Pfam" id="PF02687"/>
    </source>
</evidence>
<keyword evidence="2" id="KW-1003">Cell membrane</keyword>
<protein>
    <submittedName>
        <fullName evidence="9">ABC transporter permease</fullName>
    </submittedName>
</protein>
<dbReference type="PANTHER" id="PTHR30572:SF9">
    <property type="entry name" value="ABC TRANSPORTER PERMEASE PROTEIN"/>
    <property type="match status" value="1"/>
</dbReference>
<comment type="subcellular location">
    <subcellularLocation>
        <location evidence="1">Cell membrane</location>
        <topology evidence="1">Multi-pass membrane protein</topology>
    </subcellularLocation>
</comment>
<dbReference type="GO" id="GO:0022857">
    <property type="term" value="F:transmembrane transporter activity"/>
    <property type="evidence" value="ECO:0007669"/>
    <property type="project" value="TreeGrafter"/>
</dbReference>
<keyword evidence="10" id="KW-1185">Reference proteome</keyword>
<evidence type="ECO:0000256" key="3">
    <source>
        <dbReference type="ARBA" id="ARBA00022692"/>
    </source>
</evidence>
<evidence type="ECO:0000256" key="5">
    <source>
        <dbReference type="ARBA" id="ARBA00023136"/>
    </source>
</evidence>
<keyword evidence="4 7" id="KW-1133">Transmembrane helix</keyword>
<feature type="transmembrane region" description="Helical" evidence="7">
    <location>
        <begin position="316"/>
        <end position="335"/>
    </location>
</feature>